<organism evidence="4">
    <name type="scientific">Psorophora albipes</name>
    <dbReference type="NCBI Taxonomy" id="869069"/>
    <lineage>
        <taxon>Eukaryota</taxon>
        <taxon>Metazoa</taxon>
        <taxon>Ecdysozoa</taxon>
        <taxon>Arthropoda</taxon>
        <taxon>Hexapoda</taxon>
        <taxon>Insecta</taxon>
        <taxon>Pterygota</taxon>
        <taxon>Neoptera</taxon>
        <taxon>Endopterygota</taxon>
        <taxon>Diptera</taxon>
        <taxon>Nematocera</taxon>
        <taxon>Culicoidea</taxon>
        <taxon>Culicidae</taxon>
        <taxon>Culicinae</taxon>
        <taxon>Aedini</taxon>
        <taxon>Psorophora</taxon>
    </lineage>
</organism>
<dbReference type="AlphaFoldDB" id="T1DI81"/>
<feature type="domain" description="CBM39" evidence="3">
    <location>
        <begin position="67"/>
        <end position="170"/>
    </location>
</feature>
<dbReference type="PROSITE" id="PS51969">
    <property type="entry name" value="CBM39"/>
    <property type="match status" value="1"/>
</dbReference>
<evidence type="ECO:0000259" key="3">
    <source>
        <dbReference type="PROSITE" id="PS51969"/>
    </source>
</evidence>
<dbReference type="InterPro" id="IPR043030">
    <property type="entry name" value="BGBP_N_sf"/>
</dbReference>
<feature type="compositionally biased region" description="Polar residues" evidence="1">
    <location>
        <begin position="209"/>
        <end position="219"/>
    </location>
</feature>
<feature type="region of interest" description="Disordered" evidence="1">
    <location>
        <begin position="26"/>
        <end position="64"/>
    </location>
</feature>
<evidence type="ECO:0000256" key="2">
    <source>
        <dbReference type="SAM" id="SignalP"/>
    </source>
</evidence>
<feature type="signal peptide" evidence="2">
    <location>
        <begin position="1"/>
        <end position="20"/>
    </location>
</feature>
<feature type="region of interest" description="Disordered" evidence="1">
    <location>
        <begin position="186"/>
        <end position="224"/>
    </location>
</feature>
<evidence type="ECO:0000313" key="4">
    <source>
        <dbReference type="EMBL" id="JAA93771.1"/>
    </source>
</evidence>
<keyword evidence="2" id="KW-0732">Signal</keyword>
<proteinExistence type="evidence at transcript level"/>
<dbReference type="Gene3D" id="2.60.40.2140">
    <property type="entry name" value="Beta-1,3-glucan-recognition protein, N-terminal domain"/>
    <property type="match status" value="1"/>
</dbReference>
<sequence>MNSKFFAIFLCIAVFGVVTGHGNNGRHHGGGGRGHHGHGGHGGHGHHGHGGHGRHGHHHRHHHWQHRHASFVNFEVREPKGLLVSSIQRCPNTTFFGIELYVDRAPNANGTQPCDVCLNTTEVTYGKFIVEDGEAIIKRGDILYFHVLLGDNSNVTRLPLQKLMVTDSIINRCNCEEKPVFPNIDVRFGEPNQNPDRRPTFGVKPSLPETRTSDSTTLPPTFDTDENELFSDADTPFECDLDPVTNLCRTSKGVEPEKLTSTDYEREVQILQGIIDQMKTNCGPRRVTNMLLLRTASPEMVTNNGQAMELVRSSLAISGEMQDLAGKVQRVMSTSGARDRSVTFEMPTYVDKQKVLYHARMNNLRDVVDYDFVRRG</sequence>
<dbReference type="InterPro" id="IPR031756">
    <property type="entry name" value="BGBP_N"/>
</dbReference>
<accession>T1DI81</accession>
<reference evidence="4" key="1">
    <citation type="journal article" date="2013" name="BMC Genomics">
        <title>A deep insight into the sialotranscriptome of the mosquito, Psorophora albipes.</title>
        <authorList>
            <person name="Chagas A.C."/>
            <person name="Calvo E."/>
            <person name="Rios-Velasquez C.M."/>
            <person name="Pessoa F.A."/>
            <person name="Medeiros J.F."/>
            <person name="Ribeiro J.M."/>
        </authorList>
    </citation>
    <scope>NUCLEOTIDE SEQUENCE</scope>
</reference>
<protein>
    <submittedName>
        <fullName evidence="4">Putative zinc transporter 7</fullName>
    </submittedName>
</protein>
<dbReference type="EMBL" id="GALA01001081">
    <property type="protein sequence ID" value="JAA93771.1"/>
    <property type="molecule type" value="mRNA"/>
</dbReference>
<feature type="chain" id="PRO_5004586756" evidence="2">
    <location>
        <begin position="21"/>
        <end position="376"/>
    </location>
</feature>
<dbReference type="Pfam" id="PF15886">
    <property type="entry name" value="CBM39"/>
    <property type="match status" value="1"/>
</dbReference>
<evidence type="ECO:0000256" key="1">
    <source>
        <dbReference type="SAM" id="MobiDB-lite"/>
    </source>
</evidence>
<dbReference type="GO" id="GO:0030246">
    <property type="term" value="F:carbohydrate binding"/>
    <property type="evidence" value="ECO:0007669"/>
    <property type="project" value="InterPro"/>
</dbReference>
<name>T1DI81_9DIPT</name>